<accession>A0A9Q5HZP2</accession>
<dbReference type="InterPro" id="IPR045339">
    <property type="entry name" value="DUF6534"/>
</dbReference>
<name>A0A9Q5HZP2_SANBA</name>
<dbReference type="AlphaFoldDB" id="A0A9Q5HZP2"/>
<keyword evidence="2" id="KW-0472">Membrane</keyword>
<dbReference type="PANTHER" id="PTHR40465">
    <property type="entry name" value="CHROMOSOME 1, WHOLE GENOME SHOTGUN SEQUENCE"/>
    <property type="match status" value="1"/>
</dbReference>
<feature type="compositionally biased region" description="Polar residues" evidence="1">
    <location>
        <begin position="653"/>
        <end position="667"/>
    </location>
</feature>
<feature type="transmembrane region" description="Helical" evidence="2">
    <location>
        <begin position="452"/>
        <end position="473"/>
    </location>
</feature>
<feature type="transmembrane region" description="Helical" evidence="2">
    <location>
        <begin position="561"/>
        <end position="580"/>
    </location>
</feature>
<dbReference type="PANTHER" id="PTHR40465:SF1">
    <property type="entry name" value="DUF6534 DOMAIN-CONTAINING PROTEIN"/>
    <property type="match status" value="1"/>
</dbReference>
<evidence type="ECO:0000256" key="1">
    <source>
        <dbReference type="SAM" id="MobiDB-lite"/>
    </source>
</evidence>
<dbReference type="Pfam" id="PF20152">
    <property type="entry name" value="DUF6534"/>
    <property type="match status" value="1"/>
</dbReference>
<feature type="transmembrane region" description="Helical" evidence="2">
    <location>
        <begin position="385"/>
        <end position="405"/>
    </location>
</feature>
<feature type="transmembrane region" description="Helical" evidence="2">
    <location>
        <begin position="526"/>
        <end position="555"/>
    </location>
</feature>
<dbReference type="Proteomes" id="UP000757232">
    <property type="component" value="Unassembled WGS sequence"/>
</dbReference>
<keyword evidence="2" id="KW-1133">Transmembrane helix</keyword>
<feature type="transmembrane region" description="Helical" evidence="2">
    <location>
        <begin position="493"/>
        <end position="514"/>
    </location>
</feature>
<comment type="caution">
    <text evidence="4">The sequence shown here is derived from an EMBL/GenBank/DDBJ whole genome shotgun (WGS) entry which is preliminary data.</text>
</comment>
<sequence>MVVNPGLLKQSMDAPHLDIGITGTVCYSSFLLAFSRRFLKCKTNVKRTMLYSFSFRKTLWLKKIRRESRDAFTFTLRPQGRYIVQQVMSAGPIYLSTCLDDTRGTEMSAYLSQFEMFNRSPVCMVSSGSAFDLSAMYCLAWPRLCRHIATTDLGSSAAGASFLARGMAGSFNPEDRAKSGAKALCWLLLTAVVEVFLPNISGEAALPTRLLRCQSLSVLVAHYKTWSTGEGRFSFSFHFRVPYTPLVIPNNNGGRLLYQYHFRGCVDGSDSWVGVVWPDVHADLPVLSGILEGSYRSQATSLCAMTADFLRILDSTHMVLSTVAIYWYLILNFGNFENLDVGYWAMDIQTDCNGLIGLMVELFFAWRVWKVSNSIWLVSFITADFLRILDSTHMVLSTVAIYWYLILNFGNFENLDVGYWAMDIQTDCNGLIGLMVELFFAWRVWKVSNSIWLIIFIAVLAFLHFSLGIYFTVEGFRLGRFSKYSELTWVTCVGLGSAAACDMTIAISLVYYLLRSRTGFKQSDSIISTLVMYAINTGLFTGVCAAAATICFAFMPTNFVWLAFFWCLGKLYVNSLLASLNSRQALRKIAENRDVRASMNLPRLSTYMEFERPRRGKRRTSSNSSIPGPFSAIEIVVDTTREQKSDYEPMPNPNLTPTASSGNTHTLSKIESVSESSSPQGHKVPRLILSGIISSFFYLTDLFAYDILRSIASTLIVDRATTAFFSLTRIPSFCLHLVEWVFVTMDFVIM</sequence>
<evidence type="ECO:0000259" key="3">
    <source>
        <dbReference type="Pfam" id="PF20152"/>
    </source>
</evidence>
<evidence type="ECO:0000313" key="5">
    <source>
        <dbReference type="Proteomes" id="UP000757232"/>
    </source>
</evidence>
<keyword evidence="5" id="KW-1185">Reference proteome</keyword>
<feature type="region of interest" description="Disordered" evidence="1">
    <location>
        <begin position="643"/>
        <end position="682"/>
    </location>
</feature>
<dbReference type="OrthoDB" id="2738831at2759"/>
<feature type="domain" description="DUF6534" evidence="3">
    <location>
        <begin position="498"/>
        <end position="584"/>
    </location>
</feature>
<dbReference type="EMBL" id="LNZH02000167">
    <property type="protein sequence ID" value="OCB88973.1"/>
    <property type="molecule type" value="Genomic_DNA"/>
</dbReference>
<feature type="transmembrane region" description="Helical" evidence="2">
    <location>
        <begin position="309"/>
        <end position="329"/>
    </location>
</feature>
<keyword evidence="2" id="KW-0812">Transmembrane</keyword>
<evidence type="ECO:0000313" key="4">
    <source>
        <dbReference type="EMBL" id="OCB88973.1"/>
    </source>
</evidence>
<feature type="compositionally biased region" description="Low complexity" evidence="1">
    <location>
        <begin position="669"/>
        <end position="678"/>
    </location>
</feature>
<organism evidence="4 5">
    <name type="scientific">Sanghuangporus baumii</name>
    <name type="common">Phellinus baumii</name>
    <dbReference type="NCBI Taxonomy" id="108892"/>
    <lineage>
        <taxon>Eukaryota</taxon>
        <taxon>Fungi</taxon>
        <taxon>Dikarya</taxon>
        <taxon>Basidiomycota</taxon>
        <taxon>Agaricomycotina</taxon>
        <taxon>Agaricomycetes</taxon>
        <taxon>Hymenochaetales</taxon>
        <taxon>Hymenochaetaceae</taxon>
        <taxon>Sanghuangporus</taxon>
    </lineage>
</organism>
<protein>
    <recommendedName>
        <fullName evidence="3">DUF6534 domain-containing protein</fullName>
    </recommendedName>
</protein>
<reference evidence="4" key="1">
    <citation type="submission" date="2016-06" db="EMBL/GenBank/DDBJ databases">
        <title>Draft Genome sequence of the fungus Inonotus baumii.</title>
        <authorList>
            <person name="Zhu H."/>
            <person name="Lin W."/>
        </authorList>
    </citation>
    <scope>NUCLEOTIDE SEQUENCE</scope>
    <source>
        <strain evidence="4">821</strain>
    </source>
</reference>
<proteinExistence type="predicted"/>
<feature type="transmembrane region" description="Helical" evidence="2">
    <location>
        <begin position="20"/>
        <end position="39"/>
    </location>
</feature>
<gene>
    <name evidence="4" type="ORF">A7U60_g3928</name>
</gene>
<evidence type="ECO:0000256" key="2">
    <source>
        <dbReference type="SAM" id="Phobius"/>
    </source>
</evidence>